<feature type="transmembrane region" description="Helical" evidence="1">
    <location>
        <begin position="33"/>
        <end position="56"/>
    </location>
</feature>
<gene>
    <name evidence="2" type="ordered locus">Psta_0034</name>
</gene>
<dbReference type="HOGENOM" id="CLU_2261144_0_0_0"/>
<organism evidence="2 3">
    <name type="scientific">Pirellula staleyi (strain ATCC 27377 / DSM 6068 / ICPB 4128)</name>
    <name type="common">Pirella staleyi</name>
    <dbReference type="NCBI Taxonomy" id="530564"/>
    <lineage>
        <taxon>Bacteria</taxon>
        <taxon>Pseudomonadati</taxon>
        <taxon>Planctomycetota</taxon>
        <taxon>Planctomycetia</taxon>
        <taxon>Pirellulales</taxon>
        <taxon>Pirellulaceae</taxon>
        <taxon>Pirellula</taxon>
    </lineage>
</organism>
<feature type="transmembrane region" description="Helical" evidence="1">
    <location>
        <begin position="76"/>
        <end position="97"/>
    </location>
</feature>
<reference evidence="2 3" key="1">
    <citation type="journal article" date="2009" name="Stand. Genomic Sci.">
        <title>Complete genome sequence of Pirellula staleyi type strain (ATCC 27377).</title>
        <authorList>
            <person name="Clum A."/>
            <person name="Tindall B.J."/>
            <person name="Sikorski J."/>
            <person name="Ivanova N."/>
            <person name="Mavrommatis K."/>
            <person name="Lucas S."/>
            <person name="Glavina del Rio T."/>
            <person name="Nolan M."/>
            <person name="Chen F."/>
            <person name="Tice H."/>
            <person name="Pitluck S."/>
            <person name="Cheng J.F."/>
            <person name="Chertkov O."/>
            <person name="Brettin T."/>
            <person name="Han C."/>
            <person name="Detter J.C."/>
            <person name="Kuske C."/>
            <person name="Bruce D."/>
            <person name="Goodwin L."/>
            <person name="Ovchinikova G."/>
            <person name="Pati A."/>
            <person name="Mikhailova N."/>
            <person name="Chen A."/>
            <person name="Palaniappan K."/>
            <person name="Land M."/>
            <person name="Hauser L."/>
            <person name="Chang Y.J."/>
            <person name="Jeffries C.D."/>
            <person name="Chain P."/>
            <person name="Rohde M."/>
            <person name="Goker M."/>
            <person name="Bristow J."/>
            <person name="Eisen J.A."/>
            <person name="Markowitz V."/>
            <person name="Hugenholtz P."/>
            <person name="Kyrpides N.C."/>
            <person name="Klenk H.P."/>
            <person name="Lapidus A."/>
        </authorList>
    </citation>
    <scope>NUCLEOTIDE SEQUENCE [LARGE SCALE GENOMIC DNA]</scope>
    <source>
        <strain evidence="3">ATCC 27377 / DSM 6068 / ICPB 4128</strain>
    </source>
</reference>
<keyword evidence="1" id="KW-1133">Transmembrane helix</keyword>
<dbReference type="KEGG" id="psl:Psta_0034"/>
<evidence type="ECO:0000313" key="2">
    <source>
        <dbReference type="EMBL" id="ADB14731.1"/>
    </source>
</evidence>
<evidence type="ECO:0000313" key="3">
    <source>
        <dbReference type="Proteomes" id="UP000001887"/>
    </source>
</evidence>
<evidence type="ECO:0000256" key="1">
    <source>
        <dbReference type="SAM" id="Phobius"/>
    </source>
</evidence>
<keyword evidence="3" id="KW-1185">Reference proteome</keyword>
<accession>D2QZH3</accession>
<sequence>MADQPMNPYESPPPREAPEPIILEPVKVGLAQLIVIAAMVLLMFPLLGLGFGLSHFAAGMLVEQNAWLGEVRPHPLVLVAPFVVVLAIFSTWIWLMARIASGR</sequence>
<name>D2QZH3_PIRSD</name>
<dbReference type="AlphaFoldDB" id="D2QZH3"/>
<dbReference type="STRING" id="530564.Psta_0034"/>
<keyword evidence="1" id="KW-0472">Membrane</keyword>
<dbReference type="EMBL" id="CP001848">
    <property type="protein sequence ID" value="ADB14731.1"/>
    <property type="molecule type" value="Genomic_DNA"/>
</dbReference>
<protein>
    <submittedName>
        <fullName evidence="2">Uncharacterized protein</fullName>
    </submittedName>
</protein>
<dbReference type="Proteomes" id="UP000001887">
    <property type="component" value="Chromosome"/>
</dbReference>
<keyword evidence="1" id="KW-0812">Transmembrane</keyword>
<proteinExistence type="predicted"/>